<gene>
    <name evidence="2" type="ORF">ACFQZI_14895</name>
</gene>
<proteinExistence type="predicted"/>
<evidence type="ECO:0000256" key="1">
    <source>
        <dbReference type="SAM" id="Phobius"/>
    </source>
</evidence>
<evidence type="ECO:0008006" key="4">
    <source>
        <dbReference type="Google" id="ProtNLM"/>
    </source>
</evidence>
<keyword evidence="3" id="KW-1185">Reference proteome</keyword>
<reference evidence="3" key="1">
    <citation type="journal article" date="2019" name="Int. J. Syst. Evol. Microbiol.">
        <title>The Global Catalogue of Microorganisms (GCM) 10K type strain sequencing project: providing services to taxonomists for standard genome sequencing and annotation.</title>
        <authorList>
            <consortium name="The Broad Institute Genomics Platform"/>
            <consortium name="The Broad Institute Genome Sequencing Center for Infectious Disease"/>
            <person name="Wu L."/>
            <person name="Ma J."/>
        </authorList>
    </citation>
    <scope>NUCLEOTIDE SEQUENCE [LARGE SCALE GENOMIC DNA]</scope>
    <source>
        <strain evidence="3">CCUG 60742</strain>
    </source>
</reference>
<accession>A0ABW2ZJ49</accession>
<dbReference type="RefSeq" id="WP_377143804.1">
    <property type="nucleotide sequence ID" value="NZ_JBHTIA010000011.1"/>
</dbReference>
<comment type="caution">
    <text evidence="2">The sequence shown here is derived from an EMBL/GenBank/DDBJ whole genome shotgun (WGS) entry which is preliminary data.</text>
</comment>
<evidence type="ECO:0000313" key="3">
    <source>
        <dbReference type="Proteomes" id="UP001597073"/>
    </source>
</evidence>
<keyword evidence="1" id="KW-1133">Transmembrane helix</keyword>
<dbReference type="Proteomes" id="UP001597073">
    <property type="component" value="Unassembled WGS sequence"/>
</dbReference>
<feature type="transmembrane region" description="Helical" evidence="1">
    <location>
        <begin position="18"/>
        <end position="40"/>
    </location>
</feature>
<keyword evidence="1" id="KW-0472">Membrane</keyword>
<evidence type="ECO:0000313" key="2">
    <source>
        <dbReference type="EMBL" id="MFD0766149.1"/>
    </source>
</evidence>
<dbReference type="EMBL" id="JBHTIA010000011">
    <property type="protein sequence ID" value="MFD0766149.1"/>
    <property type="molecule type" value="Genomic_DNA"/>
</dbReference>
<keyword evidence="1" id="KW-0812">Transmembrane</keyword>
<sequence>MAEMIKVSRLKADSLLEVIVAAVLVVIIFGIAMMVQANVMRASRPVKKVRAAACLRAAASRIERQQDTLQVDPGMTDLSVRCSMSPAGVGAARLKLIALGPRNDTLAMVDKIILWHE</sequence>
<organism evidence="2 3">
    <name type="scientific">Mucilaginibacter lutimaris</name>
    <dbReference type="NCBI Taxonomy" id="931629"/>
    <lineage>
        <taxon>Bacteria</taxon>
        <taxon>Pseudomonadati</taxon>
        <taxon>Bacteroidota</taxon>
        <taxon>Sphingobacteriia</taxon>
        <taxon>Sphingobacteriales</taxon>
        <taxon>Sphingobacteriaceae</taxon>
        <taxon>Mucilaginibacter</taxon>
    </lineage>
</organism>
<protein>
    <recommendedName>
        <fullName evidence="4">Prepilin-type N-terminal cleavage/methylation domain-containing protein</fullName>
    </recommendedName>
</protein>
<name>A0ABW2ZJ49_9SPHI</name>